<dbReference type="InterPro" id="IPR046342">
    <property type="entry name" value="CBS_dom_sf"/>
</dbReference>
<dbReference type="Gene3D" id="3.10.580.10">
    <property type="entry name" value="CBS-domain"/>
    <property type="match status" value="1"/>
</dbReference>
<dbReference type="PANTHER" id="PTHR43080:SF29">
    <property type="entry name" value="OS02G0818000 PROTEIN"/>
    <property type="match status" value="1"/>
</dbReference>
<organism evidence="4 5">
    <name type="scientific">Streptosporangium album</name>
    <dbReference type="NCBI Taxonomy" id="47479"/>
    <lineage>
        <taxon>Bacteria</taxon>
        <taxon>Bacillati</taxon>
        <taxon>Actinomycetota</taxon>
        <taxon>Actinomycetes</taxon>
        <taxon>Streptosporangiales</taxon>
        <taxon>Streptosporangiaceae</taxon>
        <taxon>Streptosporangium</taxon>
    </lineage>
</organism>
<comment type="caution">
    <text evidence="4">The sequence shown here is derived from an EMBL/GenBank/DDBJ whole genome shotgun (WGS) entry which is preliminary data.</text>
</comment>
<dbReference type="InterPro" id="IPR007055">
    <property type="entry name" value="BON_dom"/>
</dbReference>
<keyword evidence="1 2" id="KW-0129">CBS domain</keyword>
<feature type="domain" description="CBS" evidence="3">
    <location>
        <begin position="89"/>
        <end position="146"/>
    </location>
</feature>
<dbReference type="Proteomes" id="UP000534286">
    <property type="component" value="Unassembled WGS sequence"/>
</dbReference>
<reference evidence="4 5" key="1">
    <citation type="submission" date="2020-08" db="EMBL/GenBank/DDBJ databases">
        <title>Sequencing the genomes of 1000 actinobacteria strains.</title>
        <authorList>
            <person name="Klenk H.-P."/>
        </authorList>
    </citation>
    <scope>NUCLEOTIDE SEQUENCE [LARGE SCALE GENOMIC DNA]</scope>
    <source>
        <strain evidence="4 5">DSM 43023</strain>
    </source>
</reference>
<feature type="domain" description="CBS" evidence="3">
    <location>
        <begin position="7"/>
        <end position="64"/>
    </location>
</feature>
<evidence type="ECO:0000256" key="2">
    <source>
        <dbReference type="PROSITE-ProRule" id="PRU00703"/>
    </source>
</evidence>
<dbReference type="RefSeq" id="WP_184758896.1">
    <property type="nucleotide sequence ID" value="NZ_BAABEK010000071.1"/>
</dbReference>
<dbReference type="Gene3D" id="3.30.1340.30">
    <property type="match status" value="1"/>
</dbReference>
<evidence type="ECO:0000259" key="3">
    <source>
        <dbReference type="PROSITE" id="PS51371"/>
    </source>
</evidence>
<proteinExistence type="predicted"/>
<dbReference type="InterPro" id="IPR000644">
    <property type="entry name" value="CBS_dom"/>
</dbReference>
<dbReference type="EMBL" id="JACHJU010000004">
    <property type="protein sequence ID" value="MBB4942985.1"/>
    <property type="molecule type" value="Genomic_DNA"/>
</dbReference>
<keyword evidence="5" id="KW-1185">Reference proteome</keyword>
<dbReference type="PANTHER" id="PTHR43080">
    <property type="entry name" value="CBS DOMAIN-CONTAINING PROTEIN CBSX3, MITOCHONDRIAL"/>
    <property type="match status" value="1"/>
</dbReference>
<dbReference type="Pfam" id="PF00571">
    <property type="entry name" value="CBS"/>
    <property type="match status" value="2"/>
</dbReference>
<sequence>MKVKDVMGVRAVAVRREASFTEIVDAMRQFKVGAVTVIDADDRPVGMVSEDDLLLKETDSRGRMGGVFGGRRNREEHRKAMGTTAGEIMTTPVITVTEATPVRDAARLMHRNRIKQLPVVDADTGHITGCVQQSDLLKVFVRPVEEIDREITEICDRLRVDREKLAVGNEAGVVTLTGRVGLHSQSSQLVAAVRGIEGVLDVENGLVYESDDLARIPPLYL</sequence>
<dbReference type="InterPro" id="IPR051257">
    <property type="entry name" value="Diverse_CBS-Domain"/>
</dbReference>
<dbReference type="SUPFAM" id="SSF54631">
    <property type="entry name" value="CBS-domain pair"/>
    <property type="match status" value="1"/>
</dbReference>
<protein>
    <submittedName>
        <fullName evidence="4">CBS domain-containing protein</fullName>
    </submittedName>
</protein>
<dbReference type="Pfam" id="PF04972">
    <property type="entry name" value="BON"/>
    <property type="match status" value="1"/>
</dbReference>
<dbReference type="SMART" id="SM00116">
    <property type="entry name" value="CBS"/>
    <property type="match status" value="2"/>
</dbReference>
<name>A0A7W7S313_9ACTN</name>
<dbReference type="InterPro" id="IPR017080">
    <property type="entry name" value="UCP036990_CBS_BON"/>
</dbReference>
<dbReference type="CDD" id="cd04586">
    <property type="entry name" value="CBS_pair_BON_assoc"/>
    <property type="match status" value="1"/>
</dbReference>
<dbReference type="AlphaFoldDB" id="A0A7W7S313"/>
<accession>A0A7W7S313</accession>
<dbReference type="PROSITE" id="PS51371">
    <property type="entry name" value="CBS"/>
    <property type="match status" value="2"/>
</dbReference>
<gene>
    <name evidence="4" type="ORF">FHR32_007385</name>
</gene>
<dbReference type="PIRSF" id="PIRSF036990">
    <property type="entry name" value="UCP036990_CBS_BON"/>
    <property type="match status" value="1"/>
</dbReference>
<evidence type="ECO:0000313" key="4">
    <source>
        <dbReference type="EMBL" id="MBB4942985.1"/>
    </source>
</evidence>
<evidence type="ECO:0000313" key="5">
    <source>
        <dbReference type="Proteomes" id="UP000534286"/>
    </source>
</evidence>
<evidence type="ECO:0000256" key="1">
    <source>
        <dbReference type="ARBA" id="ARBA00023122"/>
    </source>
</evidence>